<sequence>MQHGLTQHVLAPTRHNPDNILDLCLTNTAILQEVSVGELFSDHRLITAKLCLSKKTLRRTKQIPNFRKANYHAINYFMSNINWNLEFYGLSINQMYELFLERMHSLINLYVPRITVNPARKHHSNQIKILQRQKLAVWRREGNSALYKDLSNKLKLSLISEEKTRVEEKLVNGSSKDFFKFINEKMKGTSEIGVMKNGINLIDDDKMKSELFASSFSSVFTRDNGFLPSFPLRTAAVIDDIVFEPFMVEHAFYKLIGKLNTTPDELPAFLLKKMCTVIAFPLCIIFNISLKCGQLPEKWKMGIVVPLHKKGPRSDTGNYRQISLTSSVCKTLEKMVRREIVKHLANNQLIAREQYGFRSRRSTESQLLLYQGILLSNKLSRKSTSAVYIDFKRAFDTVSTPKLLHKLASYGLKGNLLNWIGAFLTGRNQSVMVNGTISQPMPVLSGVPQGSVLGPLLFNIFINDIGDNIKSNFLLYADDLKIFSTCNNTIQDDLNTITNWCQLWQMEVAPSKCECISFTKSRRLTSKTTVCDLVLNNSNLNTSEIIRDLGVLFNSSLQFDVHITQALRKAQRRINIIFNVLRLRVAVVCILQATSYFVVAFSVSIPMSLAGVVFVSFGGGLGEITFLGLSAHYQRVAIAGWSSGTGMAGLLGSFTYAFLTEPHMANLTPKVALLIQLFVPLLFVFSYFLLLEKPESIYSPGVHPKTWIVPKGYDDFIVSKHRVPQRQLGAWERVKLIIPMLHLMIPLAFVYIGEYMINQGMTQQIVFDCAHGFNLSLHSQYRWYQVLYQFGVFISRSSIKLIELPMWVLYLLPVLQLSNMIFFFFDALYWFVPHIAIIFVLIIFEGLFGGSSYVNTFHKIHNKVEPDVREYCLSAASMGDSIGVNFAAGVSIPLHYWMSARPPPR</sequence>
<feature type="transmembrane region" description="Helical" evidence="6">
    <location>
        <begin position="831"/>
        <end position="854"/>
    </location>
</feature>
<organism evidence="8 9">
    <name type="scientific">Caenorhabditis japonica</name>
    <dbReference type="NCBI Taxonomy" id="281687"/>
    <lineage>
        <taxon>Eukaryota</taxon>
        <taxon>Metazoa</taxon>
        <taxon>Ecdysozoa</taxon>
        <taxon>Nematoda</taxon>
        <taxon>Chromadorea</taxon>
        <taxon>Rhabditida</taxon>
        <taxon>Rhabditina</taxon>
        <taxon>Rhabditomorpha</taxon>
        <taxon>Rhabditoidea</taxon>
        <taxon>Rhabditidae</taxon>
        <taxon>Peloderinae</taxon>
        <taxon>Caenorhabditis</taxon>
    </lineage>
</organism>
<evidence type="ECO:0000256" key="6">
    <source>
        <dbReference type="SAM" id="Phobius"/>
    </source>
</evidence>
<proteinExistence type="inferred from homology"/>
<keyword evidence="5 6" id="KW-0472">Membrane</keyword>
<dbReference type="AlphaFoldDB" id="A0A8R1HV67"/>
<reference evidence="8" key="2">
    <citation type="submission" date="2022-06" db="UniProtKB">
        <authorList>
            <consortium name="EnsemblMetazoa"/>
        </authorList>
    </citation>
    <scope>IDENTIFICATION</scope>
    <source>
        <strain evidence="8">DF5081</strain>
    </source>
</reference>
<dbReference type="InterPro" id="IPR000477">
    <property type="entry name" value="RT_dom"/>
</dbReference>
<dbReference type="GO" id="GO:0012505">
    <property type="term" value="C:endomembrane system"/>
    <property type="evidence" value="ECO:0007669"/>
    <property type="project" value="UniProtKB-SubCell"/>
</dbReference>
<evidence type="ECO:0000256" key="3">
    <source>
        <dbReference type="ARBA" id="ARBA00022692"/>
    </source>
</evidence>
<evidence type="ECO:0000259" key="7">
    <source>
        <dbReference type="PROSITE" id="PS50878"/>
    </source>
</evidence>
<feature type="transmembrane region" description="Helical" evidence="6">
    <location>
        <begin position="806"/>
        <end position="825"/>
    </location>
</feature>
<dbReference type="Pfam" id="PF02487">
    <property type="entry name" value="CLN3"/>
    <property type="match status" value="1"/>
</dbReference>
<dbReference type="Pfam" id="PF00078">
    <property type="entry name" value="RVT_1"/>
    <property type="match status" value="1"/>
</dbReference>
<keyword evidence="4 6" id="KW-1133">Transmembrane helix</keyword>
<dbReference type="PROSITE" id="PS50878">
    <property type="entry name" value="RT_POL"/>
    <property type="match status" value="1"/>
</dbReference>
<dbReference type="InterPro" id="IPR043128">
    <property type="entry name" value="Rev_trsase/Diguanyl_cyclase"/>
</dbReference>
<feature type="domain" description="Reverse transcriptase" evidence="7">
    <location>
        <begin position="288"/>
        <end position="553"/>
    </location>
</feature>
<dbReference type="Gene3D" id="3.30.70.270">
    <property type="match status" value="1"/>
</dbReference>
<dbReference type="GO" id="GO:0007040">
    <property type="term" value="P:lysosome organization"/>
    <property type="evidence" value="ECO:0007669"/>
    <property type="project" value="TreeGrafter"/>
</dbReference>
<feature type="transmembrane region" description="Helical" evidence="6">
    <location>
        <begin position="671"/>
        <end position="690"/>
    </location>
</feature>
<dbReference type="Proteomes" id="UP000005237">
    <property type="component" value="Unassembled WGS sequence"/>
</dbReference>
<evidence type="ECO:0000256" key="4">
    <source>
        <dbReference type="ARBA" id="ARBA00022989"/>
    </source>
</evidence>
<protein>
    <submittedName>
        <fullName evidence="8">Reverse transcriptase domain-containing protein</fullName>
    </submittedName>
</protein>
<dbReference type="PANTHER" id="PTHR10981">
    <property type="entry name" value="BATTENIN"/>
    <property type="match status" value="1"/>
</dbReference>
<dbReference type="GO" id="GO:0051453">
    <property type="term" value="P:regulation of intracellular pH"/>
    <property type="evidence" value="ECO:0007669"/>
    <property type="project" value="TreeGrafter"/>
</dbReference>
<evidence type="ECO:0000256" key="1">
    <source>
        <dbReference type="ARBA" id="ARBA00004127"/>
    </source>
</evidence>
<dbReference type="SUPFAM" id="SSF56672">
    <property type="entry name" value="DNA/RNA polymerases"/>
    <property type="match status" value="1"/>
</dbReference>
<dbReference type="InterPro" id="IPR043502">
    <property type="entry name" value="DNA/RNA_pol_sf"/>
</dbReference>
<dbReference type="CDD" id="cd01650">
    <property type="entry name" value="RT_nLTR_like"/>
    <property type="match status" value="1"/>
</dbReference>
<dbReference type="SUPFAM" id="SSF103473">
    <property type="entry name" value="MFS general substrate transporter"/>
    <property type="match status" value="1"/>
</dbReference>
<keyword evidence="9" id="KW-1185">Reference proteome</keyword>
<dbReference type="InterPro" id="IPR036259">
    <property type="entry name" value="MFS_trans_sf"/>
</dbReference>
<dbReference type="GO" id="GO:0005764">
    <property type="term" value="C:lysosome"/>
    <property type="evidence" value="ECO:0007669"/>
    <property type="project" value="TreeGrafter"/>
</dbReference>
<feature type="transmembrane region" description="Helical" evidence="6">
    <location>
        <begin position="736"/>
        <end position="757"/>
    </location>
</feature>
<dbReference type="EnsemblMetazoa" id="CJA10614.1">
    <property type="protein sequence ID" value="CJA10614.1"/>
    <property type="gene ID" value="WBGene00129818"/>
</dbReference>
<feature type="transmembrane region" description="Helical" evidence="6">
    <location>
        <begin position="609"/>
        <end position="629"/>
    </location>
</feature>
<dbReference type="InterPro" id="IPR003492">
    <property type="entry name" value="Battenin_disease_Cln3"/>
</dbReference>
<feature type="transmembrane region" description="Helical" evidence="6">
    <location>
        <begin position="581"/>
        <end position="603"/>
    </location>
</feature>
<name>A0A8R1HV67_CAEJA</name>
<evidence type="ECO:0000256" key="5">
    <source>
        <dbReference type="ARBA" id="ARBA00023136"/>
    </source>
</evidence>
<evidence type="ECO:0000313" key="9">
    <source>
        <dbReference type="Proteomes" id="UP000005237"/>
    </source>
</evidence>
<keyword evidence="3 6" id="KW-0812">Transmembrane</keyword>
<accession>A0A8R1HV67</accession>
<evidence type="ECO:0000313" key="8">
    <source>
        <dbReference type="EnsemblMetazoa" id="CJA10614.1"/>
    </source>
</evidence>
<evidence type="ECO:0000256" key="2">
    <source>
        <dbReference type="ARBA" id="ARBA00007467"/>
    </source>
</evidence>
<dbReference type="PANTHER" id="PTHR10981:SF8">
    <property type="entry name" value="BATTENIN"/>
    <property type="match status" value="1"/>
</dbReference>
<comment type="similarity">
    <text evidence="2">Belongs to the battenin family.</text>
</comment>
<reference evidence="9" key="1">
    <citation type="submission" date="2010-08" db="EMBL/GenBank/DDBJ databases">
        <authorList>
            <consortium name="Caenorhabditis japonica Sequencing Consortium"/>
            <person name="Wilson R.K."/>
        </authorList>
    </citation>
    <scope>NUCLEOTIDE SEQUENCE [LARGE SCALE GENOMIC DNA]</scope>
    <source>
        <strain evidence="9">DF5081</strain>
    </source>
</reference>
<dbReference type="GO" id="GO:0016020">
    <property type="term" value="C:membrane"/>
    <property type="evidence" value="ECO:0007669"/>
    <property type="project" value="InterPro"/>
</dbReference>
<feature type="transmembrane region" description="Helical" evidence="6">
    <location>
        <begin position="636"/>
        <end position="659"/>
    </location>
</feature>
<comment type="subcellular location">
    <subcellularLocation>
        <location evidence="1">Endomembrane system</location>
        <topology evidence="1">Multi-pass membrane protein</topology>
    </subcellularLocation>
</comment>